<dbReference type="InterPro" id="IPR011990">
    <property type="entry name" value="TPR-like_helical_dom_sf"/>
</dbReference>
<reference evidence="11 12" key="1">
    <citation type="submission" date="2016-08" db="EMBL/GenBank/DDBJ databases">
        <title>A Parts List for Fungal Cellulosomes Revealed by Comparative Genomics.</title>
        <authorList>
            <consortium name="DOE Joint Genome Institute"/>
            <person name="Haitjema C.H."/>
            <person name="Gilmore S.P."/>
            <person name="Henske J.K."/>
            <person name="Solomon K.V."/>
            <person name="De Groot R."/>
            <person name="Kuo A."/>
            <person name="Mondo S.J."/>
            <person name="Salamov A.A."/>
            <person name="Labutti K."/>
            <person name="Zhao Z."/>
            <person name="Chiniquy J."/>
            <person name="Barry K."/>
            <person name="Brewer H.M."/>
            <person name="Purvine S.O."/>
            <person name="Wright A.T."/>
            <person name="Boxma B."/>
            <person name="Van Alen T."/>
            <person name="Hackstein J.H."/>
            <person name="Baker S.E."/>
            <person name="Grigoriev I.V."/>
            <person name="O'Malley M.A."/>
        </authorList>
    </citation>
    <scope>NUCLEOTIDE SEQUENCE [LARGE SCALE GENOMIC DNA]</scope>
    <source>
        <strain evidence="11 12">S4</strain>
    </source>
</reference>
<feature type="domain" description="Pre-mRNA-splicing factor Syf1-like N-terminal HAT-repeats" evidence="10">
    <location>
        <begin position="308"/>
        <end position="467"/>
    </location>
</feature>
<organism evidence="11 12">
    <name type="scientific">Anaeromyces robustus</name>
    <dbReference type="NCBI Taxonomy" id="1754192"/>
    <lineage>
        <taxon>Eukaryota</taxon>
        <taxon>Fungi</taxon>
        <taxon>Fungi incertae sedis</taxon>
        <taxon>Chytridiomycota</taxon>
        <taxon>Chytridiomycota incertae sedis</taxon>
        <taxon>Neocallimastigomycetes</taxon>
        <taxon>Neocallimastigales</taxon>
        <taxon>Neocallimastigaceae</taxon>
        <taxon>Anaeromyces</taxon>
    </lineage>
</organism>
<feature type="region of interest" description="Disordered" evidence="9">
    <location>
        <begin position="659"/>
        <end position="714"/>
    </location>
</feature>
<dbReference type="PROSITE" id="PS00018">
    <property type="entry name" value="EF_HAND_1"/>
    <property type="match status" value="1"/>
</dbReference>
<evidence type="ECO:0000256" key="4">
    <source>
        <dbReference type="ARBA" id="ARBA00022728"/>
    </source>
</evidence>
<evidence type="ECO:0000313" key="12">
    <source>
        <dbReference type="Proteomes" id="UP000193944"/>
    </source>
</evidence>
<dbReference type="AlphaFoldDB" id="A0A1Y1XEL3"/>
<dbReference type="GO" id="GO:0000974">
    <property type="term" value="C:Prp19 complex"/>
    <property type="evidence" value="ECO:0007669"/>
    <property type="project" value="EnsemblFungi"/>
</dbReference>
<evidence type="ECO:0000256" key="2">
    <source>
        <dbReference type="ARBA" id="ARBA00008644"/>
    </source>
</evidence>
<evidence type="ECO:0000256" key="3">
    <source>
        <dbReference type="ARBA" id="ARBA00022664"/>
    </source>
</evidence>
<dbReference type="InterPro" id="IPR045075">
    <property type="entry name" value="Syf1-like"/>
</dbReference>
<protein>
    <submittedName>
        <fullName evidence="11">TPR-like protein</fullName>
    </submittedName>
</protein>
<comment type="function">
    <text evidence="8">Involved in pre-mRNA splicing and cell cycle progression. Required for the spliceosome assembly and initiation of the DNA replication.</text>
</comment>
<evidence type="ECO:0000256" key="7">
    <source>
        <dbReference type="ARBA" id="ARBA00023242"/>
    </source>
</evidence>
<dbReference type="GO" id="GO:0003688">
    <property type="term" value="F:DNA replication origin binding"/>
    <property type="evidence" value="ECO:0007669"/>
    <property type="project" value="EnsemblFungi"/>
</dbReference>
<keyword evidence="5" id="KW-0677">Repeat</keyword>
<name>A0A1Y1XEL3_9FUNG</name>
<dbReference type="Gene3D" id="1.25.40.10">
    <property type="entry name" value="Tetratricopeptide repeat domain"/>
    <property type="match status" value="3"/>
</dbReference>
<feature type="compositionally biased region" description="Basic and acidic residues" evidence="9">
    <location>
        <begin position="660"/>
        <end position="671"/>
    </location>
</feature>
<comment type="similarity">
    <text evidence="2">Belongs to the crooked-neck family.</text>
</comment>
<accession>A0A1Y1XEL3</accession>
<dbReference type="GO" id="GO:0071011">
    <property type="term" value="C:precatalytic spliceosome"/>
    <property type="evidence" value="ECO:0007669"/>
    <property type="project" value="TreeGrafter"/>
</dbReference>
<dbReference type="OrthoDB" id="541719at2759"/>
<dbReference type="GO" id="GO:0000354">
    <property type="term" value="P:cis assembly of pre-catalytic spliceosome"/>
    <property type="evidence" value="ECO:0007669"/>
    <property type="project" value="EnsemblFungi"/>
</dbReference>
<evidence type="ECO:0000256" key="9">
    <source>
        <dbReference type="SAM" id="MobiDB-lite"/>
    </source>
</evidence>
<keyword evidence="12" id="KW-1185">Reference proteome</keyword>
<dbReference type="SUPFAM" id="SSF48452">
    <property type="entry name" value="TPR-like"/>
    <property type="match status" value="2"/>
</dbReference>
<dbReference type="PANTHER" id="PTHR11246">
    <property type="entry name" value="PRE-MRNA SPLICING FACTOR"/>
    <property type="match status" value="1"/>
</dbReference>
<dbReference type="GO" id="GO:0071008">
    <property type="term" value="C:U2-type post-mRNA release spliceosomal complex"/>
    <property type="evidence" value="ECO:0007669"/>
    <property type="project" value="EnsemblFungi"/>
</dbReference>
<dbReference type="FunFam" id="1.25.40.10:FF:000796">
    <property type="entry name" value="Crooked neck pre-mRNA splicing factor 1"/>
    <property type="match status" value="1"/>
</dbReference>
<keyword evidence="4" id="KW-0747">Spliceosome</keyword>
<reference evidence="11 12" key="2">
    <citation type="submission" date="2016-08" db="EMBL/GenBank/DDBJ databases">
        <title>Pervasive Adenine N6-methylation of Active Genes in Fungi.</title>
        <authorList>
            <consortium name="DOE Joint Genome Institute"/>
            <person name="Mondo S.J."/>
            <person name="Dannebaum R.O."/>
            <person name="Kuo R.C."/>
            <person name="Labutti K."/>
            <person name="Haridas S."/>
            <person name="Kuo A."/>
            <person name="Salamov A."/>
            <person name="Ahrendt S.R."/>
            <person name="Lipzen A."/>
            <person name="Sullivan W."/>
            <person name="Andreopoulos W.B."/>
            <person name="Clum A."/>
            <person name="Lindquist E."/>
            <person name="Daum C."/>
            <person name="Ramamoorthy G.K."/>
            <person name="Gryganskyi A."/>
            <person name="Culley D."/>
            <person name="Magnuson J.K."/>
            <person name="James T.Y."/>
            <person name="O'Malley M.A."/>
            <person name="Stajich J.E."/>
            <person name="Spatafora J.W."/>
            <person name="Visel A."/>
            <person name="Grigoriev I.V."/>
        </authorList>
    </citation>
    <scope>NUCLEOTIDE SEQUENCE [LARGE SCALE GENOMIC DNA]</scope>
    <source>
        <strain evidence="11 12">S4</strain>
    </source>
</reference>
<dbReference type="InterPro" id="IPR003107">
    <property type="entry name" value="HAT"/>
</dbReference>
<dbReference type="PANTHER" id="PTHR11246:SF3">
    <property type="entry name" value="CROOKED NECK-LIKE PROTEIN 1"/>
    <property type="match status" value="1"/>
</dbReference>
<dbReference type="GO" id="GO:0071004">
    <property type="term" value="C:U2-type prespliceosome"/>
    <property type="evidence" value="ECO:0007669"/>
    <property type="project" value="EnsemblFungi"/>
</dbReference>
<keyword evidence="6" id="KW-0508">mRNA splicing</keyword>
<dbReference type="GO" id="GO:0003682">
    <property type="term" value="F:chromatin binding"/>
    <property type="evidence" value="ECO:0007669"/>
    <property type="project" value="EnsemblFungi"/>
</dbReference>
<evidence type="ECO:0000256" key="1">
    <source>
        <dbReference type="ARBA" id="ARBA00004123"/>
    </source>
</evidence>
<dbReference type="SMART" id="SM00386">
    <property type="entry name" value="HAT"/>
    <property type="match status" value="14"/>
</dbReference>
<dbReference type="Proteomes" id="UP000193944">
    <property type="component" value="Unassembled WGS sequence"/>
</dbReference>
<dbReference type="FunFam" id="1.25.40.10:FF:000048">
    <property type="entry name" value="Cell cycle control protein"/>
    <property type="match status" value="1"/>
</dbReference>
<keyword evidence="7" id="KW-0539">Nucleus</keyword>
<evidence type="ECO:0000256" key="8">
    <source>
        <dbReference type="ARBA" id="ARBA00037040"/>
    </source>
</evidence>
<dbReference type="InterPro" id="IPR059164">
    <property type="entry name" value="HAT_PRP39_C"/>
</dbReference>
<proteinExistence type="inferred from homology"/>
<dbReference type="GO" id="GO:0071006">
    <property type="term" value="C:U2-type catalytic step 1 spliceosome"/>
    <property type="evidence" value="ECO:0007669"/>
    <property type="project" value="EnsemblFungi"/>
</dbReference>
<dbReference type="GO" id="GO:0006270">
    <property type="term" value="P:DNA replication initiation"/>
    <property type="evidence" value="ECO:0007669"/>
    <property type="project" value="EnsemblFungi"/>
</dbReference>
<dbReference type="EMBL" id="MCFG01000065">
    <property type="protein sequence ID" value="ORX83814.1"/>
    <property type="molecule type" value="Genomic_DNA"/>
</dbReference>
<evidence type="ECO:0000256" key="6">
    <source>
        <dbReference type="ARBA" id="ARBA00023187"/>
    </source>
</evidence>
<dbReference type="FunFam" id="1.25.40.10:FF:000306">
    <property type="entry name" value="Cell cycle control protein cwf4"/>
    <property type="match status" value="1"/>
</dbReference>
<dbReference type="Pfam" id="PF23233">
    <property type="entry name" value="HAT_Syf1_CNRKL1_N"/>
    <property type="match status" value="2"/>
</dbReference>
<comment type="caution">
    <text evidence="11">The sequence shown here is derived from an EMBL/GenBank/DDBJ whole genome shotgun (WGS) entry which is preliminary data.</text>
</comment>
<dbReference type="InterPro" id="IPR018247">
    <property type="entry name" value="EF_Hand_1_Ca_BS"/>
</dbReference>
<dbReference type="GO" id="GO:0071007">
    <property type="term" value="C:U2-type catalytic step 2 spliceosome"/>
    <property type="evidence" value="ECO:0007669"/>
    <property type="project" value="EnsemblFungi"/>
</dbReference>
<dbReference type="STRING" id="1754192.A0A1Y1XEL3"/>
<feature type="compositionally biased region" description="Acidic residues" evidence="9">
    <location>
        <begin position="699"/>
        <end position="714"/>
    </location>
</feature>
<evidence type="ECO:0000313" key="11">
    <source>
        <dbReference type="EMBL" id="ORX83814.1"/>
    </source>
</evidence>
<dbReference type="GO" id="GO:0000785">
    <property type="term" value="C:chromatin"/>
    <property type="evidence" value="ECO:0007669"/>
    <property type="project" value="EnsemblFungi"/>
</dbReference>
<evidence type="ECO:0000256" key="5">
    <source>
        <dbReference type="ARBA" id="ARBA00022737"/>
    </source>
</evidence>
<dbReference type="Pfam" id="PF23241">
    <property type="entry name" value="HAT_PRP39_C"/>
    <property type="match status" value="1"/>
</dbReference>
<sequence>MDRQSRPSKVKNKNPAPIQITAEQILLEAKERQEQVPKVPKQKITDKEELDDYRLKKRKTFEDVIRRNKGAINKWLQYASWEESQNEMERARSVYERALDIEHRNTSLWIKYAEMEIRHKNINHARNILDRAVAILPRIDQFWYKYTYMEEMLGNVAGARQVFERWMDWEPTEDAWLAYIKFEKRYHETDRVRNIFERFISLNQHPKNWIKYSKFEEQNHEIERARAIYEQCLATLDEDEIDQHLYISFAKFETRLKEYDRARVIYKYALDHLPKDKTKNLYREYTQFEKQFGQKDGIEDVILQKRRIKYEEEVENNPNNYDSWIDYIKLEETTNDKEKIREVYERAVGQTPPVNEKRLWRRYIYLWIFYAIWEEQEAKDIERAEQIYEKCLSIIPHKVFTFAKIWLLYAKFLIRRFEIGKMRKLLGRAIGQYPKEKLFKGYIEIELKLREFDNVRKLYQKYLEWNPGNCYAWIKYGELEIMLGDNELAEGIFEIAINQPVLDMPEVLWKAYIDFEVNEKEWNKARDLYKRLLNRTDHVKVWISYANFEASVDDENEDSINNARKVFQQGYDSLKKNNLKEERVVLLESWKEFEEEKGDEEHLKKVEQMMPKIVKKRRRIEDENGGNQVTWEEYLDYIYPDEEKEKPVFKLLSMAHAWKQKMEEAKSQEKDDKDEEEEEEENDDNIDNKDDSNHNNNNDNDDDDDDDDDESDDN</sequence>
<evidence type="ECO:0000259" key="10">
    <source>
        <dbReference type="Pfam" id="PF23233"/>
    </source>
</evidence>
<keyword evidence="3" id="KW-0507">mRNA processing</keyword>
<feature type="compositionally biased region" description="Acidic residues" evidence="9">
    <location>
        <begin position="672"/>
        <end position="685"/>
    </location>
</feature>
<comment type="subcellular location">
    <subcellularLocation>
        <location evidence="1">Nucleus</location>
    </subcellularLocation>
</comment>
<dbReference type="InterPro" id="IPR055433">
    <property type="entry name" value="HAT_Syf1-like_N"/>
</dbReference>
<feature type="domain" description="Pre-mRNA-splicing factor Syf1-like N-terminal HAT-repeats" evidence="10">
    <location>
        <begin position="60"/>
        <end position="203"/>
    </location>
</feature>
<gene>
    <name evidence="11" type="ORF">BCR32DRAFT_230998</name>
</gene>